<keyword evidence="13" id="KW-0812">Transmembrane</keyword>
<evidence type="ECO:0000256" key="9">
    <source>
        <dbReference type="ARBA" id="ARBA00023098"/>
    </source>
</evidence>
<keyword evidence="8" id="KW-0560">Oxidoreductase</keyword>
<evidence type="ECO:0000256" key="6">
    <source>
        <dbReference type="ARBA" id="ARBA00022857"/>
    </source>
</evidence>
<evidence type="ECO:0000256" key="8">
    <source>
        <dbReference type="ARBA" id="ARBA00023002"/>
    </source>
</evidence>
<keyword evidence="13" id="KW-1133">Transmembrane helix</keyword>
<evidence type="ECO:0000256" key="11">
    <source>
        <dbReference type="ARBA" id="ARBA00044737"/>
    </source>
</evidence>
<protein>
    <recommendedName>
        <fullName evidence="10">3-dehydrosphinganine reductase</fullName>
        <ecNumber evidence="10">1.1.1.102</ecNumber>
    </recommendedName>
</protein>
<evidence type="ECO:0000256" key="5">
    <source>
        <dbReference type="ARBA" id="ARBA00022824"/>
    </source>
</evidence>
<reference evidence="14 15" key="1">
    <citation type="submission" date="2020-08" db="EMBL/GenBank/DDBJ databases">
        <title>Aphidius gifuensis genome sequencing and assembly.</title>
        <authorList>
            <person name="Du Z."/>
        </authorList>
    </citation>
    <scope>NUCLEOTIDE SEQUENCE [LARGE SCALE GENOMIC DNA]</scope>
    <source>
        <strain evidence="14">YNYX2018</strain>
        <tissue evidence="14">Adults</tissue>
    </source>
</reference>
<dbReference type="GO" id="GO:0006666">
    <property type="term" value="P:3-keto-sphinganine metabolic process"/>
    <property type="evidence" value="ECO:0007669"/>
    <property type="project" value="InterPro"/>
</dbReference>
<dbReference type="PANTHER" id="PTHR43550">
    <property type="entry name" value="3-KETODIHYDROSPHINGOSINE REDUCTASE"/>
    <property type="match status" value="1"/>
</dbReference>
<evidence type="ECO:0000256" key="12">
    <source>
        <dbReference type="ARBA" id="ARBA00048930"/>
    </source>
</evidence>
<keyword evidence="7" id="KW-0746">Sphingolipid metabolism</keyword>
<evidence type="ECO:0000313" key="15">
    <source>
        <dbReference type="Proteomes" id="UP000639338"/>
    </source>
</evidence>
<dbReference type="InterPro" id="IPR045022">
    <property type="entry name" value="KDSR-like"/>
</dbReference>
<dbReference type="PANTHER" id="PTHR43550:SF3">
    <property type="entry name" value="3-KETODIHYDROSPHINGOSINE REDUCTASE"/>
    <property type="match status" value="1"/>
</dbReference>
<dbReference type="EMBL" id="JACMRX010000001">
    <property type="protein sequence ID" value="KAF7996374.1"/>
    <property type="molecule type" value="Genomic_DNA"/>
</dbReference>
<dbReference type="Gene3D" id="3.40.50.720">
    <property type="entry name" value="NAD(P)-binding Rossmann-like Domain"/>
    <property type="match status" value="1"/>
</dbReference>
<dbReference type="PRINTS" id="PR00081">
    <property type="entry name" value="GDHRDH"/>
</dbReference>
<evidence type="ECO:0000313" key="14">
    <source>
        <dbReference type="EMBL" id="KAF7996374.1"/>
    </source>
</evidence>
<comment type="similarity">
    <text evidence="4">Belongs to the short-chain dehydrogenases/reductases (SDR) family.</text>
</comment>
<accession>A0A835CTV0</accession>
<proteinExistence type="inferred from homology"/>
<evidence type="ECO:0000256" key="2">
    <source>
        <dbReference type="ARBA" id="ARBA00004760"/>
    </source>
</evidence>
<dbReference type="CDD" id="cd08939">
    <property type="entry name" value="KDSR-like_SDR_c"/>
    <property type="match status" value="1"/>
</dbReference>
<keyword evidence="5" id="KW-0256">Endoplasmic reticulum</keyword>
<organism evidence="14 15">
    <name type="scientific">Aphidius gifuensis</name>
    <name type="common">Parasitoid wasp</name>
    <dbReference type="NCBI Taxonomy" id="684658"/>
    <lineage>
        <taxon>Eukaryota</taxon>
        <taxon>Metazoa</taxon>
        <taxon>Ecdysozoa</taxon>
        <taxon>Arthropoda</taxon>
        <taxon>Hexapoda</taxon>
        <taxon>Insecta</taxon>
        <taxon>Pterygota</taxon>
        <taxon>Neoptera</taxon>
        <taxon>Endopterygota</taxon>
        <taxon>Hymenoptera</taxon>
        <taxon>Apocrita</taxon>
        <taxon>Ichneumonoidea</taxon>
        <taxon>Braconidae</taxon>
        <taxon>Aphidiinae</taxon>
        <taxon>Aphidius</taxon>
    </lineage>
</organism>
<evidence type="ECO:0000256" key="10">
    <source>
        <dbReference type="ARBA" id="ARBA00026112"/>
    </source>
</evidence>
<comment type="pathway">
    <text evidence="3">Sphingolipid metabolism.</text>
</comment>
<comment type="subcellular location">
    <subcellularLocation>
        <location evidence="1">Endoplasmic reticulum</location>
    </subcellularLocation>
</comment>
<comment type="caution">
    <text evidence="14">The sequence shown here is derived from an EMBL/GenBank/DDBJ whole genome shotgun (WGS) entry which is preliminary data.</text>
</comment>
<dbReference type="Pfam" id="PF00106">
    <property type="entry name" value="adh_short"/>
    <property type="match status" value="1"/>
</dbReference>
<dbReference type="GO" id="GO:0047560">
    <property type="term" value="F:3-dehydrosphinganine reductase activity"/>
    <property type="evidence" value="ECO:0007669"/>
    <property type="project" value="UniProtKB-EC"/>
</dbReference>
<comment type="function">
    <text evidence="11">Catalyzes the reduction of 3'-oxosphinganine (3-ketodihydrosphingosine/KDS) to sphinganine (dihydrosphingosine/DHS), the second step of de novo sphingolipid biosynthesis.</text>
</comment>
<keyword evidence="9" id="KW-0443">Lipid metabolism</keyword>
<keyword evidence="6" id="KW-0521">NADP</keyword>
<keyword evidence="15" id="KW-1185">Reference proteome</keyword>
<evidence type="ECO:0000256" key="3">
    <source>
        <dbReference type="ARBA" id="ARBA00004991"/>
    </source>
</evidence>
<dbReference type="AlphaFoldDB" id="A0A835CTV0"/>
<evidence type="ECO:0000256" key="1">
    <source>
        <dbReference type="ARBA" id="ARBA00004240"/>
    </source>
</evidence>
<keyword evidence="13" id="KW-0472">Membrane</keyword>
<dbReference type="SUPFAM" id="SSF51735">
    <property type="entry name" value="NAD(P)-binding Rossmann-fold domains"/>
    <property type="match status" value="1"/>
</dbReference>
<dbReference type="InterPro" id="IPR002347">
    <property type="entry name" value="SDR_fam"/>
</dbReference>
<gene>
    <name evidence="14" type="ORF">HCN44_002006</name>
</gene>
<dbReference type="Proteomes" id="UP000639338">
    <property type="component" value="Unassembled WGS sequence"/>
</dbReference>
<feature type="transmembrane region" description="Helical" evidence="13">
    <location>
        <begin position="6"/>
        <end position="26"/>
    </location>
</feature>
<evidence type="ECO:0000256" key="4">
    <source>
        <dbReference type="ARBA" id="ARBA00006484"/>
    </source>
</evidence>
<comment type="pathway">
    <text evidence="2">Lipid metabolism; sphingolipid metabolism.</text>
</comment>
<name>A0A835CTV0_APHGI</name>
<dbReference type="EC" id="1.1.1.102" evidence="10"/>
<dbReference type="FunFam" id="3.40.50.720:FF:000165">
    <property type="entry name" value="3-ketodihydrosphingosine reductase"/>
    <property type="match status" value="1"/>
</dbReference>
<comment type="catalytic activity">
    <reaction evidence="12">
        <text>sphinganine + NADP(+) = 3-oxosphinganine + NADPH + H(+)</text>
        <dbReference type="Rhea" id="RHEA:22640"/>
        <dbReference type="ChEBI" id="CHEBI:15378"/>
        <dbReference type="ChEBI" id="CHEBI:57783"/>
        <dbReference type="ChEBI" id="CHEBI:57817"/>
        <dbReference type="ChEBI" id="CHEBI:58299"/>
        <dbReference type="ChEBI" id="CHEBI:58349"/>
        <dbReference type="EC" id="1.1.1.102"/>
    </reaction>
    <physiologicalReaction direction="right-to-left" evidence="12">
        <dbReference type="Rhea" id="RHEA:22642"/>
    </physiologicalReaction>
</comment>
<dbReference type="GO" id="GO:0005789">
    <property type="term" value="C:endoplasmic reticulum membrane"/>
    <property type="evidence" value="ECO:0007669"/>
    <property type="project" value="TreeGrafter"/>
</dbReference>
<sequence>MGVLLGVFLIVFVLLIVGLILSQLFWRKRLKNIQGQHVVITGGSSGIGKSFAILAAKNGANVTIIARDIKKLETAKNEIQHSCQNKDKQKIEYLSLDVASSFENIEKSFNELEKNSGPIFMLVNCAGKAIGGKIEDSKIDDVKFMWNLNFLGTYQCIKAVVPRMKNSRDGIIIITSSMAAFSGVFGLSAYSSTKFALRGLAESLKMELNPYNIFVTMALPPDTDTPGFAIEEATKPLETKLISDSCGTFSPDVVANQMLEDSLAGKFFSTVGMEGFLLGFLCAGMSPVCSIGQVILEFLLMGFCRIIGACYLATFNNTIKKCMKTRDQNKKCE</sequence>
<dbReference type="GO" id="GO:0030148">
    <property type="term" value="P:sphingolipid biosynthetic process"/>
    <property type="evidence" value="ECO:0007669"/>
    <property type="project" value="InterPro"/>
</dbReference>
<dbReference type="OrthoDB" id="37659at2759"/>
<feature type="transmembrane region" description="Helical" evidence="13">
    <location>
        <begin position="171"/>
        <end position="190"/>
    </location>
</feature>
<evidence type="ECO:0000256" key="7">
    <source>
        <dbReference type="ARBA" id="ARBA00022919"/>
    </source>
</evidence>
<evidence type="ECO:0000256" key="13">
    <source>
        <dbReference type="SAM" id="Phobius"/>
    </source>
</evidence>
<dbReference type="InterPro" id="IPR036291">
    <property type="entry name" value="NAD(P)-bd_dom_sf"/>
</dbReference>